<sequence>MSSFFAVRDEIANKLKEIPSFKEIYTPHNSAKITEMMQITPSAHVNFARIVKKADAGAGKVNQLGQQWAVSVACRNAQSQMTNGNAVNDEAGELTEDVIKLLSGWQPRSSTRPLTLIDVKEGYSPTCTYITVIFESQKFI</sequence>
<gene>
    <name evidence="1" type="ORF">I9054_011180</name>
</gene>
<dbReference type="RefSeq" id="WP_198114820.1">
    <property type="nucleotide sequence ID" value="NZ_CP066121.1"/>
</dbReference>
<reference evidence="1" key="1">
    <citation type="submission" date="2022-02" db="EMBL/GenBank/DDBJ databases">
        <title>Characterization of Tn125 harboring carbapenem-resistant Acinetobacter bereziniae clinical isolates.</title>
        <authorList>
            <person name="Wong N.-K."/>
            <person name="Pan Q."/>
        </authorList>
    </citation>
    <scope>NUCLEOTIDE SEQUENCE</scope>
    <source>
        <strain evidence="1">GD03393</strain>
    </source>
</reference>
<evidence type="ECO:0000313" key="1">
    <source>
        <dbReference type="EMBL" id="UUN95949.1"/>
    </source>
</evidence>
<organism evidence="1 2">
    <name type="scientific">Acinetobacter bereziniae</name>
    <name type="common">Acinetobacter genomosp. 10</name>
    <dbReference type="NCBI Taxonomy" id="106648"/>
    <lineage>
        <taxon>Bacteria</taxon>
        <taxon>Pseudomonadati</taxon>
        <taxon>Pseudomonadota</taxon>
        <taxon>Gammaproteobacteria</taxon>
        <taxon>Moraxellales</taxon>
        <taxon>Moraxellaceae</taxon>
        <taxon>Acinetobacter</taxon>
    </lineage>
</organism>
<evidence type="ECO:0000313" key="2">
    <source>
        <dbReference type="Proteomes" id="UP000644140"/>
    </source>
</evidence>
<name>A0A8I1AGL5_ACIBZ</name>
<proteinExistence type="predicted"/>
<dbReference type="AlphaFoldDB" id="A0A8I1AGL5"/>
<accession>A0A8I1AGL5</accession>
<dbReference type="Proteomes" id="UP000644140">
    <property type="component" value="Chromosome"/>
</dbReference>
<dbReference type="Pfam" id="PF23840">
    <property type="entry name" value="Phage_tail_terminator"/>
    <property type="match status" value="1"/>
</dbReference>
<protein>
    <submittedName>
        <fullName evidence="1">Uncharacterized protein</fullName>
    </submittedName>
</protein>
<dbReference type="InterPro" id="IPR056912">
    <property type="entry name" value="Phage_JBD30_tail_term-like"/>
</dbReference>
<dbReference type="EMBL" id="CP092085">
    <property type="protein sequence ID" value="UUN95949.1"/>
    <property type="molecule type" value="Genomic_DNA"/>
</dbReference>